<proteinExistence type="inferred from homology"/>
<evidence type="ECO:0000259" key="10">
    <source>
        <dbReference type="Pfam" id="PF12704"/>
    </source>
</evidence>
<dbReference type="InterPro" id="IPR003838">
    <property type="entry name" value="ABC3_permease_C"/>
</dbReference>
<sequence length="474" mass="48948">MKLTPRARRGRKRGASPELDRADAPELTLDDLTADATAAADAAEAADQSKQPRRRWFASRRARKQQSAGAPRTTISRGDLVREALEGVGSRPSRLLITLAGTVLGIASLVATIGFAQTAGGQIAQQFDALSATRVTVEPGKAKAAGGKERATARLPWDAADRVRDLAGVEHAALYAKLDNVKDVVTVQVNDPSAAAKAAPPVVAASPELLDTVAGHISAGRFFDAGHDERGDRVVVLGKAAAERLGVNRVSGQPAIFIEERAYTVIGILDKVGTRNTLLDSVIVPVNTARGELGLASANSLDIRIAVGAGDVVARQAPIALDPNAPDAFKVSAPSSANALREGVEADVNVLFLAIGIVALIGGGIGIASVTLMSVTERRGEIGLRRALGARTRDIAGQFMIESVTTGLLGGLMGVVVGMFALIGVCLVQQWTPVLAPWAAPLGVAVGALVGLAAGSYPAMKAAKIEPVDALRDA</sequence>
<comment type="caution">
    <text evidence="11">The sequence shown here is derived from an EMBL/GenBank/DDBJ whole genome shotgun (WGS) entry which is preliminary data.</text>
</comment>
<evidence type="ECO:0000256" key="7">
    <source>
        <dbReference type="SAM" id="MobiDB-lite"/>
    </source>
</evidence>
<dbReference type="AlphaFoldDB" id="A0A852RBJ9"/>
<comment type="subcellular location">
    <subcellularLocation>
        <location evidence="1">Cell membrane</location>
        <topology evidence="1">Multi-pass membrane protein</topology>
    </subcellularLocation>
</comment>
<feature type="transmembrane region" description="Helical" evidence="8">
    <location>
        <begin position="95"/>
        <end position="116"/>
    </location>
</feature>
<feature type="region of interest" description="Disordered" evidence="7">
    <location>
        <begin position="38"/>
        <end position="75"/>
    </location>
</feature>
<dbReference type="GO" id="GO:0005886">
    <property type="term" value="C:plasma membrane"/>
    <property type="evidence" value="ECO:0007669"/>
    <property type="project" value="UniProtKB-SubCell"/>
</dbReference>
<evidence type="ECO:0000313" key="12">
    <source>
        <dbReference type="Proteomes" id="UP000586095"/>
    </source>
</evidence>
<dbReference type="InterPro" id="IPR025857">
    <property type="entry name" value="MacB_PCD"/>
</dbReference>
<dbReference type="Pfam" id="PF02687">
    <property type="entry name" value="FtsX"/>
    <property type="match status" value="1"/>
</dbReference>
<feature type="transmembrane region" description="Helical" evidence="8">
    <location>
        <begin position="408"/>
        <end position="432"/>
    </location>
</feature>
<feature type="transmembrane region" description="Helical" evidence="8">
    <location>
        <begin position="438"/>
        <end position="457"/>
    </location>
</feature>
<dbReference type="GO" id="GO:0022857">
    <property type="term" value="F:transmembrane transporter activity"/>
    <property type="evidence" value="ECO:0007669"/>
    <property type="project" value="TreeGrafter"/>
</dbReference>
<evidence type="ECO:0000256" key="5">
    <source>
        <dbReference type="ARBA" id="ARBA00023136"/>
    </source>
</evidence>
<evidence type="ECO:0000256" key="1">
    <source>
        <dbReference type="ARBA" id="ARBA00004651"/>
    </source>
</evidence>
<keyword evidence="12" id="KW-1185">Reference proteome</keyword>
<evidence type="ECO:0000256" key="2">
    <source>
        <dbReference type="ARBA" id="ARBA00022475"/>
    </source>
</evidence>
<dbReference type="Pfam" id="PF12704">
    <property type="entry name" value="MacB_PCD"/>
    <property type="match status" value="1"/>
</dbReference>
<feature type="region of interest" description="Disordered" evidence="7">
    <location>
        <begin position="1"/>
        <end position="26"/>
    </location>
</feature>
<dbReference type="Proteomes" id="UP000586095">
    <property type="component" value="Unassembled WGS sequence"/>
</dbReference>
<comment type="similarity">
    <text evidence="6">Belongs to the ABC-4 integral membrane protein family.</text>
</comment>
<evidence type="ECO:0000256" key="4">
    <source>
        <dbReference type="ARBA" id="ARBA00022989"/>
    </source>
</evidence>
<reference evidence="11 12" key="1">
    <citation type="submission" date="2020-07" db="EMBL/GenBank/DDBJ databases">
        <title>Sequencing the genomes of 1000 actinobacteria strains.</title>
        <authorList>
            <person name="Klenk H.-P."/>
        </authorList>
    </citation>
    <scope>NUCLEOTIDE SEQUENCE [LARGE SCALE GENOMIC DNA]</scope>
    <source>
        <strain evidence="11 12">DSM 17380</strain>
    </source>
</reference>
<dbReference type="InterPro" id="IPR050250">
    <property type="entry name" value="Macrolide_Exporter_MacB"/>
</dbReference>
<keyword evidence="2" id="KW-1003">Cell membrane</keyword>
<feature type="transmembrane region" description="Helical" evidence="8">
    <location>
        <begin position="350"/>
        <end position="376"/>
    </location>
</feature>
<evidence type="ECO:0000256" key="3">
    <source>
        <dbReference type="ARBA" id="ARBA00022692"/>
    </source>
</evidence>
<keyword evidence="5 8" id="KW-0472">Membrane</keyword>
<dbReference type="RefSeq" id="WP_185986521.1">
    <property type="nucleotide sequence ID" value="NZ_BAAALZ010000002.1"/>
</dbReference>
<gene>
    <name evidence="11" type="ORF">BJ960_001063</name>
</gene>
<evidence type="ECO:0000259" key="9">
    <source>
        <dbReference type="Pfam" id="PF02687"/>
    </source>
</evidence>
<evidence type="ECO:0000256" key="8">
    <source>
        <dbReference type="SAM" id="Phobius"/>
    </source>
</evidence>
<name>A0A852RBJ9_9MICO</name>
<evidence type="ECO:0000313" key="11">
    <source>
        <dbReference type="EMBL" id="NYD26260.1"/>
    </source>
</evidence>
<feature type="compositionally biased region" description="Basic residues" evidence="7">
    <location>
        <begin position="51"/>
        <end position="64"/>
    </location>
</feature>
<accession>A0A852RBJ9</accession>
<feature type="domain" description="ABC3 transporter permease C-terminal" evidence="9">
    <location>
        <begin position="354"/>
        <end position="467"/>
    </location>
</feature>
<feature type="domain" description="MacB-like periplasmic core" evidence="10">
    <location>
        <begin position="96"/>
        <end position="296"/>
    </location>
</feature>
<feature type="compositionally biased region" description="Basic residues" evidence="7">
    <location>
        <begin position="1"/>
        <end position="14"/>
    </location>
</feature>
<organism evidence="11 12">
    <name type="scientific">Leucobacter aridicollis</name>
    <dbReference type="NCBI Taxonomy" id="283878"/>
    <lineage>
        <taxon>Bacteria</taxon>
        <taxon>Bacillati</taxon>
        <taxon>Actinomycetota</taxon>
        <taxon>Actinomycetes</taxon>
        <taxon>Micrococcales</taxon>
        <taxon>Microbacteriaceae</taxon>
        <taxon>Leucobacter</taxon>
    </lineage>
</organism>
<dbReference type="PANTHER" id="PTHR30572:SF4">
    <property type="entry name" value="ABC TRANSPORTER PERMEASE YTRF"/>
    <property type="match status" value="1"/>
</dbReference>
<protein>
    <submittedName>
        <fullName evidence="11">Putative ABC transport system permease protein</fullName>
    </submittedName>
</protein>
<feature type="compositionally biased region" description="Polar residues" evidence="7">
    <location>
        <begin position="65"/>
        <end position="75"/>
    </location>
</feature>
<keyword evidence="3 8" id="KW-0812">Transmembrane</keyword>
<dbReference type="PANTHER" id="PTHR30572">
    <property type="entry name" value="MEMBRANE COMPONENT OF TRANSPORTER-RELATED"/>
    <property type="match status" value="1"/>
</dbReference>
<dbReference type="EMBL" id="JACCBD010000001">
    <property type="protein sequence ID" value="NYD26260.1"/>
    <property type="molecule type" value="Genomic_DNA"/>
</dbReference>
<evidence type="ECO:0000256" key="6">
    <source>
        <dbReference type="ARBA" id="ARBA00038076"/>
    </source>
</evidence>
<keyword evidence="4 8" id="KW-1133">Transmembrane helix</keyword>